<protein>
    <recommendedName>
        <fullName evidence="1">Xaa-Pro dipeptidyl-peptidase C-terminal domain-containing protein</fullName>
    </recommendedName>
</protein>
<comment type="caution">
    <text evidence="2">The sequence shown here is derived from an EMBL/GenBank/DDBJ whole genome shotgun (WGS) entry which is preliminary data.</text>
</comment>
<proteinExistence type="predicted"/>
<feature type="domain" description="Xaa-Pro dipeptidyl-peptidase C-terminal" evidence="1">
    <location>
        <begin position="15"/>
        <end position="195"/>
    </location>
</feature>
<dbReference type="RefSeq" id="XP_062752585.1">
    <property type="nucleotide sequence ID" value="XM_062903233.1"/>
</dbReference>
<gene>
    <name evidence="2" type="ORF">Triagg1_8392</name>
</gene>
<sequence>MSTALSYQSDVTALQMDSDSEELSFDCTLAADSYLVRYSKAVLYMACPDHDDPDVFVQIRKADSTGKVLQNINISLHQLGLGAEEVARINTNVYVGPMGILRASRRKIDVDRSKPHWALHSHDEDEKIPPGTIIKLETGIWPSGIKFEKGEKLAFKVSGHDMRLAEFEPLRSKFETGNIGRHFVHMGAEYPSYIQVPFVKV</sequence>
<dbReference type="EMBL" id="JAWRVG010000041">
    <property type="protein sequence ID" value="KAK4065840.1"/>
    <property type="molecule type" value="Genomic_DNA"/>
</dbReference>
<accession>A0AAE1LXU0</accession>
<dbReference type="Proteomes" id="UP001273209">
    <property type="component" value="Unassembled WGS sequence"/>
</dbReference>
<reference evidence="2" key="1">
    <citation type="submission" date="2023-11" db="EMBL/GenBank/DDBJ databases">
        <title>The genome sequences of three competitors of mushroom-forming fungi.</title>
        <authorList>
            <person name="Beijen E."/>
            <person name="Ohm R.A."/>
        </authorList>
    </citation>
    <scope>NUCLEOTIDE SEQUENCE</scope>
    <source>
        <strain evidence="2">CBS 100526</strain>
    </source>
</reference>
<dbReference type="SUPFAM" id="SSF49785">
    <property type="entry name" value="Galactose-binding domain-like"/>
    <property type="match status" value="1"/>
</dbReference>
<evidence type="ECO:0000259" key="1">
    <source>
        <dbReference type="Pfam" id="PF08530"/>
    </source>
</evidence>
<keyword evidence="3" id="KW-1185">Reference proteome</keyword>
<evidence type="ECO:0000313" key="3">
    <source>
        <dbReference type="Proteomes" id="UP001273209"/>
    </source>
</evidence>
<dbReference type="AlphaFoldDB" id="A0AAE1LXU0"/>
<dbReference type="GO" id="GO:0008239">
    <property type="term" value="F:dipeptidyl-peptidase activity"/>
    <property type="evidence" value="ECO:0007669"/>
    <property type="project" value="InterPro"/>
</dbReference>
<dbReference type="InterPro" id="IPR008979">
    <property type="entry name" value="Galactose-bd-like_sf"/>
</dbReference>
<dbReference type="Pfam" id="PF08530">
    <property type="entry name" value="PepX_C"/>
    <property type="match status" value="1"/>
</dbReference>
<evidence type="ECO:0000313" key="2">
    <source>
        <dbReference type="EMBL" id="KAK4065840.1"/>
    </source>
</evidence>
<dbReference type="InterPro" id="IPR013736">
    <property type="entry name" value="Xaa-Pro_dipept_C"/>
</dbReference>
<organism evidence="2 3">
    <name type="scientific">Trichoderma aggressivum f. europaeum</name>
    <dbReference type="NCBI Taxonomy" id="173218"/>
    <lineage>
        <taxon>Eukaryota</taxon>
        <taxon>Fungi</taxon>
        <taxon>Dikarya</taxon>
        <taxon>Ascomycota</taxon>
        <taxon>Pezizomycotina</taxon>
        <taxon>Sordariomycetes</taxon>
        <taxon>Hypocreomycetidae</taxon>
        <taxon>Hypocreales</taxon>
        <taxon>Hypocreaceae</taxon>
        <taxon>Trichoderma</taxon>
    </lineage>
</organism>
<dbReference type="Gene3D" id="2.60.120.260">
    <property type="entry name" value="Galactose-binding domain-like"/>
    <property type="match status" value="1"/>
</dbReference>
<name>A0AAE1LXU0_9HYPO</name>
<dbReference type="GeneID" id="87923138"/>